<sequence>MNLRNLLYVIQPGAQTAEKGVINMQKKLFLGAALGLAMFANTAFAEVNTDYLANELRSYPGWPLEVYCNATDVNVRTQPNTDCDVITMLQRGDKFYVSMVVDVVNSEYKWLLGTTERGHVGFMASKYLDTTPRAASAAGRFNAALEADWIMDPEIFASGAYYPGPVEQNTDDIISYADKKMQVGPRLFYIDSARNKVNDVKINKLHGSMAGYAVGQQLDTDRQIALDGYLKMNGWENDSMGVGISDTHHMIGWVKYAYNARGQKCLHKSFYVKLDSRDVIAEIMYCESDVHLAN</sequence>
<reference evidence="3 4" key="1">
    <citation type="submission" date="2011-01" db="EMBL/GenBank/DDBJ databases">
        <authorList>
            <person name="Weinstock G."/>
            <person name="Sodergren E."/>
            <person name="Clifton S."/>
            <person name="Fulton L."/>
            <person name="Fulton B."/>
            <person name="Courtney L."/>
            <person name="Fronick C."/>
            <person name="Harrison M."/>
            <person name="Strong C."/>
            <person name="Farmer C."/>
            <person name="Delahaunty K."/>
            <person name="Markovic C."/>
            <person name="Hall O."/>
            <person name="Minx P."/>
            <person name="Tomlinson C."/>
            <person name="Mitreva M."/>
            <person name="Hou S."/>
            <person name="Chen J."/>
            <person name="Wollam A."/>
            <person name="Pepin K.H."/>
            <person name="Johnson M."/>
            <person name="Bhonagiri V."/>
            <person name="Zhang X."/>
            <person name="Suruliraj S."/>
            <person name="Warren W."/>
            <person name="Chinwalla A."/>
            <person name="Mardis E.R."/>
            <person name="Wilson R.K."/>
        </authorList>
    </citation>
    <scope>NUCLEOTIDE SEQUENCE [LARGE SCALE GENOMIC DNA]</scope>
    <source>
        <strain evidence="3 4">YIT 12067</strain>
    </source>
</reference>
<keyword evidence="1" id="KW-0732">Signal</keyword>
<evidence type="ECO:0000256" key="1">
    <source>
        <dbReference type="SAM" id="SignalP"/>
    </source>
</evidence>
<dbReference type="HOGENOM" id="CLU_1037671_0_0_9"/>
<dbReference type="AlphaFoldDB" id="E8LBW9"/>
<accession>E8LBW9</accession>
<organism evidence="3 4">
    <name type="scientific">Phascolarctobacterium succinatutens YIT 12067</name>
    <dbReference type="NCBI Taxonomy" id="626939"/>
    <lineage>
        <taxon>Bacteria</taxon>
        <taxon>Bacillati</taxon>
        <taxon>Bacillota</taxon>
        <taxon>Negativicutes</taxon>
        <taxon>Acidaminococcales</taxon>
        <taxon>Acidaminococcaceae</taxon>
        <taxon>Phascolarctobacterium</taxon>
    </lineage>
</organism>
<protein>
    <submittedName>
        <fullName evidence="3">SH3 domain protein</fullName>
    </submittedName>
</protein>
<dbReference type="Gene3D" id="2.30.30.40">
    <property type="entry name" value="SH3 Domains"/>
    <property type="match status" value="1"/>
</dbReference>
<comment type="caution">
    <text evidence="3">The sequence shown here is derived from an EMBL/GenBank/DDBJ whole genome shotgun (WGS) entry which is preliminary data.</text>
</comment>
<feature type="chain" id="PRO_5003227074" evidence="1">
    <location>
        <begin position="46"/>
        <end position="294"/>
    </location>
</feature>
<dbReference type="Proteomes" id="UP000004923">
    <property type="component" value="Unassembled WGS sequence"/>
</dbReference>
<evidence type="ECO:0000313" key="3">
    <source>
        <dbReference type="EMBL" id="EFY05709.1"/>
    </source>
</evidence>
<dbReference type="InterPro" id="IPR003646">
    <property type="entry name" value="SH3-like_bac-type"/>
</dbReference>
<keyword evidence="4" id="KW-1185">Reference proteome</keyword>
<gene>
    <name evidence="3" type="ORF">HMPREF9443_00332</name>
</gene>
<name>E8LBW9_9FIRM</name>
<dbReference type="EMBL" id="AEVN01000010">
    <property type="protein sequence ID" value="EFY05709.1"/>
    <property type="molecule type" value="Genomic_DNA"/>
</dbReference>
<feature type="domain" description="SH3b" evidence="2">
    <location>
        <begin position="63"/>
        <end position="132"/>
    </location>
</feature>
<evidence type="ECO:0000259" key="2">
    <source>
        <dbReference type="SMART" id="SM00287"/>
    </source>
</evidence>
<feature type="signal peptide" evidence="1">
    <location>
        <begin position="1"/>
        <end position="45"/>
    </location>
</feature>
<evidence type="ECO:0000313" key="4">
    <source>
        <dbReference type="Proteomes" id="UP000004923"/>
    </source>
</evidence>
<proteinExistence type="predicted"/>
<dbReference type="SMART" id="SM00287">
    <property type="entry name" value="SH3b"/>
    <property type="match status" value="1"/>
</dbReference>